<sequence length="499" mass="57728">MKRLNIIVLVIIIVSFFFTGCIKEKEVNLVKEDSNNVVIGVDKLPETLDINSNLSVRDYDIFCALFDGLVELKENGEVVGALAEKYEVSNDGLEYIFYLRDNLYWSNGTEINSDDFITFFKEILSPNNKGVEDLYSIYGVKDYNEGKSSFEKNVSIMKVDDKTLKIRMNNKDDNFIYTLAKPKYRLRKINKTLENYKLDFNNLITTGAFTISNVDENEIQLIKRNNYYEKEYSNIRNITIKSTGTEEIALVSLLMEEVDILFDIPISESENMLEKNKLDITPLSIVKLIEFNKNKDKEVNDINLRLAIEQSIIWEISTLDLVKNFKGEMSYGAFKRKSENGAAKVTINKMADYEGERQKAKNKAKDIIKSIDYKGNPLTLLALDTLENKQISDFIAKSLKNISGINVKINLCSEEEFKELIIQNKYDMVLRDYNYEEHNYYDTLNLSDIKNNKDNLIKDKYLISLYFKNLLTCRSKKVGYLSYYGDGILKLKDIIINED</sequence>
<evidence type="ECO:0000256" key="2">
    <source>
        <dbReference type="ARBA" id="ARBA00022448"/>
    </source>
</evidence>
<accession>A0A1M4YWS5</accession>
<dbReference type="STRING" id="1533.SAMN05443638_13328"/>
<name>A0A1M4YWS5_9CLOT</name>
<dbReference type="AlphaFoldDB" id="A0A1M4YWS5"/>
<dbReference type="GO" id="GO:0042597">
    <property type="term" value="C:periplasmic space"/>
    <property type="evidence" value="ECO:0007669"/>
    <property type="project" value="UniProtKB-ARBA"/>
</dbReference>
<dbReference type="Gene3D" id="3.90.76.10">
    <property type="entry name" value="Dipeptide-binding Protein, Domain 1"/>
    <property type="match status" value="1"/>
</dbReference>
<dbReference type="InterPro" id="IPR039424">
    <property type="entry name" value="SBP_5"/>
</dbReference>
<feature type="domain" description="Solute-binding protein family 5" evidence="5">
    <location>
        <begin position="77"/>
        <end position="437"/>
    </location>
</feature>
<keyword evidence="4" id="KW-0175">Coiled coil</keyword>
<dbReference type="PIRSF" id="PIRSF002741">
    <property type="entry name" value="MppA"/>
    <property type="match status" value="1"/>
</dbReference>
<dbReference type="GO" id="GO:0015833">
    <property type="term" value="P:peptide transport"/>
    <property type="evidence" value="ECO:0007669"/>
    <property type="project" value="TreeGrafter"/>
</dbReference>
<dbReference type="Proteomes" id="UP000184035">
    <property type="component" value="Unassembled WGS sequence"/>
</dbReference>
<dbReference type="Gene3D" id="3.10.105.10">
    <property type="entry name" value="Dipeptide-binding Protein, Domain 3"/>
    <property type="match status" value="1"/>
</dbReference>
<dbReference type="SUPFAM" id="SSF53850">
    <property type="entry name" value="Periplasmic binding protein-like II"/>
    <property type="match status" value="1"/>
</dbReference>
<dbReference type="GO" id="GO:0043190">
    <property type="term" value="C:ATP-binding cassette (ABC) transporter complex"/>
    <property type="evidence" value="ECO:0007669"/>
    <property type="project" value="InterPro"/>
</dbReference>
<keyword evidence="2" id="KW-0813">Transport</keyword>
<feature type="coiled-coil region" evidence="4">
    <location>
        <begin position="343"/>
        <end position="370"/>
    </location>
</feature>
<dbReference type="OrthoDB" id="403896at2"/>
<reference evidence="6 7" key="1">
    <citation type="submission" date="2016-11" db="EMBL/GenBank/DDBJ databases">
        <authorList>
            <person name="Jaros S."/>
            <person name="Januszkiewicz K."/>
            <person name="Wedrychowicz H."/>
        </authorList>
    </citation>
    <scope>NUCLEOTIDE SEQUENCE [LARGE SCALE GENOMIC DNA]</scope>
    <source>
        <strain evidence="6 7">DSM 2631</strain>
    </source>
</reference>
<dbReference type="PANTHER" id="PTHR30290">
    <property type="entry name" value="PERIPLASMIC BINDING COMPONENT OF ABC TRANSPORTER"/>
    <property type="match status" value="1"/>
</dbReference>
<keyword evidence="7" id="KW-1185">Reference proteome</keyword>
<dbReference type="PROSITE" id="PS51257">
    <property type="entry name" value="PROKAR_LIPOPROTEIN"/>
    <property type="match status" value="1"/>
</dbReference>
<evidence type="ECO:0000313" key="7">
    <source>
        <dbReference type="Proteomes" id="UP000184035"/>
    </source>
</evidence>
<dbReference type="RefSeq" id="WP_072897486.1">
    <property type="nucleotide sequence ID" value="NZ_FQVM01000033.1"/>
</dbReference>
<evidence type="ECO:0000259" key="5">
    <source>
        <dbReference type="Pfam" id="PF00496"/>
    </source>
</evidence>
<comment type="similarity">
    <text evidence="1">Belongs to the bacterial solute-binding protein 5 family.</text>
</comment>
<dbReference type="InterPro" id="IPR030678">
    <property type="entry name" value="Peptide/Ni-bd"/>
</dbReference>
<dbReference type="EMBL" id="FQVM01000033">
    <property type="protein sequence ID" value="SHF10158.1"/>
    <property type="molecule type" value="Genomic_DNA"/>
</dbReference>
<evidence type="ECO:0000256" key="4">
    <source>
        <dbReference type="SAM" id="Coils"/>
    </source>
</evidence>
<evidence type="ECO:0000313" key="6">
    <source>
        <dbReference type="EMBL" id="SHF10158.1"/>
    </source>
</evidence>
<keyword evidence="3" id="KW-0732">Signal</keyword>
<dbReference type="Pfam" id="PF00496">
    <property type="entry name" value="SBP_bac_5"/>
    <property type="match status" value="1"/>
</dbReference>
<proteinExistence type="inferred from homology"/>
<gene>
    <name evidence="6" type="ORF">SAMN05443638_13328</name>
</gene>
<dbReference type="GO" id="GO:1904680">
    <property type="term" value="F:peptide transmembrane transporter activity"/>
    <property type="evidence" value="ECO:0007669"/>
    <property type="project" value="TreeGrafter"/>
</dbReference>
<protein>
    <submittedName>
        <fullName evidence="6">Peptide/nickel transport system substrate-binding protein</fullName>
    </submittedName>
</protein>
<dbReference type="InterPro" id="IPR000914">
    <property type="entry name" value="SBP_5_dom"/>
</dbReference>
<evidence type="ECO:0000256" key="1">
    <source>
        <dbReference type="ARBA" id="ARBA00005695"/>
    </source>
</evidence>
<dbReference type="PANTHER" id="PTHR30290:SF9">
    <property type="entry name" value="OLIGOPEPTIDE-BINDING PROTEIN APPA"/>
    <property type="match status" value="1"/>
</dbReference>
<evidence type="ECO:0000256" key="3">
    <source>
        <dbReference type="ARBA" id="ARBA00022729"/>
    </source>
</evidence>
<dbReference type="Gene3D" id="3.40.190.10">
    <property type="entry name" value="Periplasmic binding protein-like II"/>
    <property type="match status" value="1"/>
</dbReference>
<organism evidence="6 7">
    <name type="scientific">Clostridium fallax</name>
    <dbReference type="NCBI Taxonomy" id="1533"/>
    <lineage>
        <taxon>Bacteria</taxon>
        <taxon>Bacillati</taxon>
        <taxon>Bacillota</taxon>
        <taxon>Clostridia</taxon>
        <taxon>Eubacteriales</taxon>
        <taxon>Clostridiaceae</taxon>
        <taxon>Clostridium</taxon>
    </lineage>
</organism>